<dbReference type="InterPro" id="IPR004193">
    <property type="entry name" value="Glyco_hydro_13_N"/>
</dbReference>
<dbReference type="AlphaFoldDB" id="A0A212KHB0"/>
<dbReference type="GO" id="GO:0004553">
    <property type="term" value="F:hydrolase activity, hydrolyzing O-glycosyl compounds"/>
    <property type="evidence" value="ECO:0007669"/>
    <property type="project" value="InterPro"/>
</dbReference>
<accession>A0A212KHB0</accession>
<evidence type="ECO:0000259" key="1">
    <source>
        <dbReference type="Pfam" id="PF02922"/>
    </source>
</evidence>
<organism evidence="2">
    <name type="scientific">uncultured delta proteobacterium</name>
    <dbReference type="NCBI Taxonomy" id="34034"/>
    <lineage>
        <taxon>Bacteria</taxon>
        <taxon>Deltaproteobacteria</taxon>
        <taxon>environmental samples</taxon>
    </lineage>
</organism>
<dbReference type="GO" id="GO:0005975">
    <property type="term" value="P:carbohydrate metabolic process"/>
    <property type="evidence" value="ECO:0007669"/>
    <property type="project" value="InterPro"/>
</dbReference>
<dbReference type="SUPFAM" id="SSF81296">
    <property type="entry name" value="E set domains"/>
    <property type="match status" value="1"/>
</dbReference>
<proteinExistence type="predicted"/>
<name>A0A212KHB0_9DELT</name>
<evidence type="ECO:0000313" key="2">
    <source>
        <dbReference type="EMBL" id="SBW11032.1"/>
    </source>
</evidence>
<dbReference type="Gene3D" id="2.60.40.10">
    <property type="entry name" value="Immunoglobulins"/>
    <property type="match status" value="1"/>
</dbReference>
<feature type="domain" description="Glycoside hydrolase family 13 N-terminal" evidence="1">
    <location>
        <begin position="25"/>
        <end position="73"/>
    </location>
</feature>
<gene>
    <name evidence="2" type="ORF">KL86DPRO_70138</name>
</gene>
<reference evidence="2" key="1">
    <citation type="submission" date="2016-04" db="EMBL/GenBank/DDBJ databases">
        <authorList>
            <person name="Evans L.H."/>
            <person name="Alamgir A."/>
            <person name="Owens N."/>
            <person name="Weber N.D."/>
            <person name="Virtaneva K."/>
            <person name="Barbian K."/>
            <person name="Babar A."/>
            <person name="Rosenke K."/>
        </authorList>
    </citation>
    <scope>NUCLEOTIDE SEQUENCE</scope>
    <source>
        <strain evidence="2">86</strain>
    </source>
</reference>
<dbReference type="InterPro" id="IPR013783">
    <property type="entry name" value="Ig-like_fold"/>
</dbReference>
<dbReference type="Pfam" id="PF02922">
    <property type="entry name" value="CBM_48"/>
    <property type="match status" value="1"/>
</dbReference>
<protein>
    <submittedName>
        <fullName evidence="2">Glycoside hydrolase family 13 domain protein</fullName>
    </submittedName>
</protein>
<dbReference type="CDD" id="cd07184">
    <property type="entry name" value="E_set_Isoamylase_like_N"/>
    <property type="match status" value="1"/>
</dbReference>
<dbReference type="InterPro" id="IPR014756">
    <property type="entry name" value="Ig_E-set"/>
</dbReference>
<dbReference type="EMBL" id="FLUQ01000007">
    <property type="protein sequence ID" value="SBW11032.1"/>
    <property type="molecule type" value="Genomic_DNA"/>
</dbReference>
<keyword evidence="2" id="KW-0378">Hydrolase</keyword>
<sequence>MAIAKQFLKTKPECKIKFTLSAEEACNADSVALAGDFNSWDPAATPMKKQKDGGFTATITLPTGITSKFRYLLDGDRWVNDSAADGYEYCSFAGEENSLLRL</sequence>